<evidence type="ECO:0000313" key="6">
    <source>
        <dbReference type="EMBL" id="PMB83064.1"/>
    </source>
</evidence>
<sequence length="282" mass="31695">MNIKQLRAFLVVAQERQITAAAKRLYTSQPPLSYQMKQLEKELGVKLFVRSAYGIRLTEAGKTFQHYAQKIVSLERQAHDELNQEENGEAGQINLGLISSAGELIPNTAMRVLTANYPRITFNIIEGNTFDLLDQLNDDLLDLAIVRTPLNMRGLAKKVLNTDRMVAAYDPARMKLPAQLKLADLAGQPLILYRRFEGIFNRDFAQQGIAPFYAVKCDDARTAIRWADGGMGVALVPESIARCVAHHTIVPVDYPSWNTHVQVIWKKSGTVRPVIKRLIELL</sequence>
<dbReference type="InterPro" id="IPR036388">
    <property type="entry name" value="WH-like_DNA-bd_sf"/>
</dbReference>
<dbReference type="FunFam" id="1.10.10.10:FF:000001">
    <property type="entry name" value="LysR family transcriptional regulator"/>
    <property type="match status" value="1"/>
</dbReference>
<evidence type="ECO:0000256" key="1">
    <source>
        <dbReference type="ARBA" id="ARBA00009437"/>
    </source>
</evidence>
<evidence type="ECO:0000256" key="3">
    <source>
        <dbReference type="ARBA" id="ARBA00023125"/>
    </source>
</evidence>
<keyword evidence="3" id="KW-0238">DNA-binding</keyword>
<evidence type="ECO:0000313" key="7">
    <source>
        <dbReference type="Proteomes" id="UP000239920"/>
    </source>
</evidence>
<dbReference type="Proteomes" id="UP000239920">
    <property type="component" value="Unassembled WGS sequence"/>
</dbReference>
<dbReference type="PRINTS" id="PR00039">
    <property type="entry name" value="HTHLYSR"/>
</dbReference>
<proteinExistence type="inferred from homology"/>
<dbReference type="InterPro" id="IPR036390">
    <property type="entry name" value="WH_DNA-bd_sf"/>
</dbReference>
<organism evidence="6 7">
    <name type="scientific">Limosilactobacillus pontis</name>
    <dbReference type="NCBI Taxonomy" id="35787"/>
    <lineage>
        <taxon>Bacteria</taxon>
        <taxon>Bacillati</taxon>
        <taxon>Bacillota</taxon>
        <taxon>Bacilli</taxon>
        <taxon>Lactobacillales</taxon>
        <taxon>Lactobacillaceae</taxon>
        <taxon>Limosilactobacillus</taxon>
    </lineage>
</organism>
<dbReference type="CDD" id="cd05466">
    <property type="entry name" value="PBP2_LTTR_substrate"/>
    <property type="match status" value="1"/>
</dbReference>
<dbReference type="InterPro" id="IPR005119">
    <property type="entry name" value="LysR_subst-bd"/>
</dbReference>
<dbReference type="PANTHER" id="PTHR30126">
    <property type="entry name" value="HTH-TYPE TRANSCRIPTIONAL REGULATOR"/>
    <property type="match status" value="1"/>
</dbReference>
<dbReference type="AlphaFoldDB" id="A0A2J6NP19"/>
<dbReference type="RefSeq" id="WP_104688166.1">
    <property type="nucleotide sequence ID" value="NZ_PNFV01000002.1"/>
</dbReference>
<keyword evidence="2" id="KW-0805">Transcription regulation</keyword>
<evidence type="ECO:0000259" key="5">
    <source>
        <dbReference type="PROSITE" id="PS50931"/>
    </source>
</evidence>
<dbReference type="PROSITE" id="PS50931">
    <property type="entry name" value="HTH_LYSR"/>
    <property type="match status" value="1"/>
</dbReference>
<dbReference type="Gene3D" id="3.40.190.290">
    <property type="match status" value="1"/>
</dbReference>
<dbReference type="GO" id="GO:0003700">
    <property type="term" value="F:DNA-binding transcription factor activity"/>
    <property type="evidence" value="ECO:0007669"/>
    <property type="project" value="InterPro"/>
</dbReference>
<dbReference type="OrthoDB" id="9803735at2"/>
<dbReference type="Pfam" id="PF00126">
    <property type="entry name" value="HTH_1"/>
    <property type="match status" value="1"/>
</dbReference>
<dbReference type="InterPro" id="IPR000847">
    <property type="entry name" value="LysR_HTH_N"/>
</dbReference>
<gene>
    <name evidence="6" type="ORF">CK797_02135</name>
</gene>
<dbReference type="GO" id="GO:0000976">
    <property type="term" value="F:transcription cis-regulatory region binding"/>
    <property type="evidence" value="ECO:0007669"/>
    <property type="project" value="TreeGrafter"/>
</dbReference>
<reference evidence="6 7" key="1">
    <citation type="submission" date="2017-09" db="EMBL/GenBank/DDBJ databases">
        <title>Bacterial strain isolated from the female urinary microbiota.</title>
        <authorList>
            <person name="Thomas-White K."/>
            <person name="Kumar N."/>
            <person name="Forster S."/>
            <person name="Putonti C."/>
            <person name="Lawley T."/>
            <person name="Wolfe A.J."/>
        </authorList>
    </citation>
    <scope>NUCLEOTIDE SEQUENCE [LARGE SCALE GENOMIC DNA]</scope>
    <source>
        <strain evidence="6 7">UMB0683</strain>
    </source>
</reference>
<evidence type="ECO:0000256" key="2">
    <source>
        <dbReference type="ARBA" id="ARBA00023015"/>
    </source>
</evidence>
<protein>
    <submittedName>
        <fullName evidence="6">LysR family transcriptional regulator</fullName>
    </submittedName>
</protein>
<dbReference type="Pfam" id="PF03466">
    <property type="entry name" value="LysR_substrate"/>
    <property type="match status" value="1"/>
</dbReference>
<dbReference type="Gene3D" id="1.10.10.10">
    <property type="entry name" value="Winged helix-like DNA-binding domain superfamily/Winged helix DNA-binding domain"/>
    <property type="match status" value="1"/>
</dbReference>
<dbReference type="PANTHER" id="PTHR30126:SF40">
    <property type="entry name" value="HTH-TYPE TRANSCRIPTIONAL REGULATOR GLTR"/>
    <property type="match status" value="1"/>
</dbReference>
<name>A0A2J6NP19_9LACO</name>
<evidence type="ECO:0000256" key="4">
    <source>
        <dbReference type="ARBA" id="ARBA00023163"/>
    </source>
</evidence>
<dbReference type="SUPFAM" id="SSF53850">
    <property type="entry name" value="Periplasmic binding protein-like II"/>
    <property type="match status" value="1"/>
</dbReference>
<accession>A0A2J6NP19</accession>
<dbReference type="EMBL" id="PNFV01000002">
    <property type="protein sequence ID" value="PMB83064.1"/>
    <property type="molecule type" value="Genomic_DNA"/>
</dbReference>
<comment type="caution">
    <text evidence="6">The sequence shown here is derived from an EMBL/GenBank/DDBJ whole genome shotgun (WGS) entry which is preliminary data.</text>
</comment>
<comment type="similarity">
    <text evidence="1">Belongs to the LysR transcriptional regulatory family.</text>
</comment>
<feature type="domain" description="HTH lysR-type" evidence="5">
    <location>
        <begin position="1"/>
        <end position="58"/>
    </location>
</feature>
<keyword evidence="4" id="KW-0804">Transcription</keyword>
<dbReference type="SUPFAM" id="SSF46785">
    <property type="entry name" value="Winged helix' DNA-binding domain"/>
    <property type="match status" value="1"/>
</dbReference>